<sequence>MSAVLDVVNPFDQTKVGSVELSEWDDVDAMLGVAHTLYRNRDGWLPAYKRIEILKETARQMSGRAEELALLIASEGGKPLIDARVEVTRAIDGVELCIHEIGQMSGREIPMDLTEAGSGRIAFTQREPIGVVVAASAFNHPLNLIVHQVAPAVAAGCPVIVKPALDTPLSCEAFVDMLHHAGLPKDWCSFAACQNDVAEKMIIDPRVGFFSFIGSARVGWMLRSKLAPGTRCALEHGGAAPVIVDETADLDAVIPLLTKGSFYHSGQVCVSVQRVYAPSGMVAEVAQKLADAAAALKVGDARDPNVDCGPLIRPTEVDRVEQWVDEAVQAGATVLAGGKRLGPTTYAPTVLLNPAAEARVSIAEIFGPVVCIYGYDTIADAFDAANGLDFAFQSAVFTKNLDTAMQAIQRLDATAVMVNDHTAFRVDWMPFAGRRQSGYNTGGIGYTIHDMTQDKIAVIQL</sequence>
<keyword evidence="5" id="KW-1185">Reference proteome</keyword>
<proteinExistence type="inferred from homology"/>
<dbReference type="Gene3D" id="3.40.309.10">
    <property type="entry name" value="Aldehyde Dehydrogenase, Chain A, domain 2"/>
    <property type="match status" value="1"/>
</dbReference>
<evidence type="ECO:0000313" key="5">
    <source>
        <dbReference type="Proteomes" id="UP000198767"/>
    </source>
</evidence>
<dbReference type="InterPro" id="IPR016162">
    <property type="entry name" value="Ald_DH_N"/>
</dbReference>
<reference evidence="4 5" key="1">
    <citation type="submission" date="2016-10" db="EMBL/GenBank/DDBJ databases">
        <authorList>
            <person name="de Groot N.N."/>
        </authorList>
    </citation>
    <scope>NUCLEOTIDE SEQUENCE [LARGE SCALE GENOMIC DNA]</scope>
    <source>
        <strain evidence="4 5">U95</strain>
    </source>
</reference>
<comment type="similarity">
    <text evidence="1">Belongs to the aldehyde dehydrogenase family.</text>
</comment>
<dbReference type="OrthoDB" id="9812625at2"/>
<dbReference type="GO" id="GO:0008911">
    <property type="term" value="F:lactaldehyde dehydrogenase (NAD+) activity"/>
    <property type="evidence" value="ECO:0007669"/>
    <property type="project" value="TreeGrafter"/>
</dbReference>
<keyword evidence="2" id="KW-0560">Oxidoreductase</keyword>
<dbReference type="InterPro" id="IPR051020">
    <property type="entry name" value="ALDH-related_metabolic_enz"/>
</dbReference>
<dbReference type="Gene3D" id="3.40.605.10">
    <property type="entry name" value="Aldehyde Dehydrogenase, Chain A, domain 1"/>
    <property type="match status" value="1"/>
</dbReference>
<evidence type="ECO:0000256" key="2">
    <source>
        <dbReference type="ARBA" id="ARBA00023002"/>
    </source>
</evidence>
<dbReference type="PANTHER" id="PTHR42991">
    <property type="entry name" value="ALDEHYDE DEHYDROGENASE"/>
    <property type="match status" value="1"/>
</dbReference>
<dbReference type="PANTHER" id="PTHR42991:SF1">
    <property type="entry name" value="ALDEHYDE DEHYDROGENASE"/>
    <property type="match status" value="1"/>
</dbReference>
<name>A0A1G5R5K2_9RHOB</name>
<accession>A0A1G5R5K2</accession>
<dbReference type="EMBL" id="FMWG01000008">
    <property type="protein sequence ID" value="SCZ68589.1"/>
    <property type="molecule type" value="Genomic_DNA"/>
</dbReference>
<gene>
    <name evidence="4" type="ORF">SAMN04488118_10829</name>
</gene>
<dbReference type="InterPro" id="IPR016163">
    <property type="entry name" value="Ald_DH_C"/>
</dbReference>
<dbReference type="STRING" id="1156985.SAMN04488118_10829"/>
<dbReference type="InterPro" id="IPR015590">
    <property type="entry name" value="Aldehyde_DH_dom"/>
</dbReference>
<dbReference type="SUPFAM" id="SSF53720">
    <property type="entry name" value="ALDH-like"/>
    <property type="match status" value="1"/>
</dbReference>
<evidence type="ECO:0000256" key="1">
    <source>
        <dbReference type="ARBA" id="ARBA00009986"/>
    </source>
</evidence>
<dbReference type="Pfam" id="PF00171">
    <property type="entry name" value="Aldedh"/>
    <property type="match status" value="1"/>
</dbReference>
<evidence type="ECO:0000259" key="3">
    <source>
        <dbReference type="Pfam" id="PF00171"/>
    </source>
</evidence>
<protein>
    <submittedName>
        <fullName evidence="4">Acyl-CoA reductase</fullName>
    </submittedName>
</protein>
<evidence type="ECO:0000313" key="4">
    <source>
        <dbReference type="EMBL" id="SCZ68589.1"/>
    </source>
</evidence>
<dbReference type="CDD" id="cd07148">
    <property type="entry name" value="ALDH_RL0313"/>
    <property type="match status" value="1"/>
</dbReference>
<dbReference type="RefSeq" id="WP_090219596.1">
    <property type="nucleotide sequence ID" value="NZ_CANLDO010000017.1"/>
</dbReference>
<dbReference type="AlphaFoldDB" id="A0A1G5R5K2"/>
<dbReference type="Proteomes" id="UP000198767">
    <property type="component" value="Unassembled WGS sequence"/>
</dbReference>
<feature type="domain" description="Aldehyde dehydrogenase" evidence="3">
    <location>
        <begin position="5"/>
        <end position="455"/>
    </location>
</feature>
<organism evidence="4 5">
    <name type="scientific">Epibacterium ulvae</name>
    <dbReference type="NCBI Taxonomy" id="1156985"/>
    <lineage>
        <taxon>Bacteria</taxon>
        <taxon>Pseudomonadati</taxon>
        <taxon>Pseudomonadota</taxon>
        <taxon>Alphaproteobacteria</taxon>
        <taxon>Rhodobacterales</taxon>
        <taxon>Roseobacteraceae</taxon>
        <taxon>Epibacterium</taxon>
    </lineage>
</organism>
<dbReference type="InterPro" id="IPR016161">
    <property type="entry name" value="Ald_DH/histidinol_DH"/>
</dbReference>